<evidence type="ECO:0000313" key="1">
    <source>
        <dbReference type="EMBL" id="EFK56618.1"/>
    </source>
</evidence>
<proteinExistence type="predicted"/>
<dbReference type="STRING" id="525373.HMPREF0766_13821"/>
<comment type="caution">
    <text evidence="1">The sequence shown here is derived from an EMBL/GenBank/DDBJ whole genome shotgun (WGS) entry which is preliminary data.</text>
</comment>
<keyword evidence="2" id="KW-1185">Reference proteome</keyword>
<reference evidence="1" key="1">
    <citation type="submission" date="2010-07" db="EMBL/GenBank/DDBJ databases">
        <authorList>
            <person name="Muzny D."/>
            <person name="Qin X."/>
            <person name="Buhay C."/>
            <person name="Dugan-Rocha S."/>
            <person name="Ding Y."/>
            <person name="Chen G."/>
            <person name="Hawes A."/>
            <person name="Holder M."/>
            <person name="Jhangiani S."/>
            <person name="Johnson A."/>
            <person name="Khan Z."/>
            <person name="Li Z."/>
            <person name="Liu W."/>
            <person name="Liu X."/>
            <person name="Perez L."/>
            <person name="Shen H."/>
            <person name="Wang Q."/>
            <person name="Watt J."/>
            <person name="Xi L."/>
            <person name="Xin Y."/>
            <person name="Zhou J."/>
            <person name="Deng J."/>
            <person name="Jiang H."/>
            <person name="Liu Y."/>
            <person name="Qu J."/>
            <person name="Song X.-Z."/>
            <person name="Zhang L."/>
            <person name="Villasana D."/>
            <person name="Johnson A."/>
            <person name="Liu J."/>
            <person name="Liyanage D."/>
            <person name="Lorensuhewa L."/>
            <person name="Robinson T."/>
            <person name="Song A."/>
            <person name="Song B.-B."/>
            <person name="Dinh H."/>
            <person name="Thornton R."/>
            <person name="Coyle M."/>
            <person name="Francisco L."/>
            <person name="Jackson L."/>
            <person name="Javaid M."/>
            <person name="Korchina V."/>
            <person name="Kovar C."/>
            <person name="Mata R."/>
            <person name="Mathew T."/>
            <person name="Ngo R."/>
            <person name="Nguyen L."/>
            <person name="Nguyen N."/>
            <person name="Okwuonu G."/>
            <person name="Ongeri F."/>
            <person name="Pham C."/>
            <person name="Simmons D."/>
            <person name="Wilczek-Boney K."/>
            <person name="Hale W."/>
            <person name="Jakkamsetti A."/>
            <person name="Pham P."/>
            <person name="Ruth R."/>
            <person name="San Lucas F."/>
            <person name="Warren J."/>
            <person name="Zhang J."/>
            <person name="Zhao Z."/>
            <person name="Zhou C."/>
            <person name="Zhu D."/>
            <person name="Lee S."/>
            <person name="Bess C."/>
            <person name="Blankenburg K."/>
            <person name="Forbes L."/>
            <person name="Fu Q."/>
            <person name="Gubbala S."/>
            <person name="Hirani K."/>
            <person name="Jayaseelan J.C."/>
            <person name="Lara F."/>
            <person name="Munidasa M."/>
            <person name="Palculict T."/>
            <person name="Patil S."/>
            <person name="Pu L.-L."/>
            <person name="Saada N."/>
            <person name="Tang L."/>
            <person name="Weissenberger G."/>
            <person name="Zhu Y."/>
            <person name="Hemphill L."/>
            <person name="Shang Y."/>
            <person name="Youmans B."/>
            <person name="Ayvaz T."/>
            <person name="Ross M."/>
            <person name="Santibanez J."/>
            <person name="Aqrawi P."/>
            <person name="Gross S."/>
            <person name="Joshi V."/>
            <person name="Fowler G."/>
            <person name="Nazareth L."/>
            <person name="Reid J."/>
            <person name="Worley K."/>
            <person name="Petrosino J."/>
            <person name="Highlander S."/>
            <person name="Gibbs R."/>
        </authorList>
    </citation>
    <scope>NUCLEOTIDE SEQUENCE [LARGE SCALE GENOMIC DNA]</scope>
    <source>
        <strain evidence="1">ATCC 33861</strain>
    </source>
</reference>
<dbReference type="HOGENOM" id="CLU_3157938_0_0_10"/>
<dbReference type="Proteomes" id="UP000006258">
    <property type="component" value="Unassembled WGS sequence"/>
</dbReference>
<name>D7VS67_SPHSI</name>
<gene>
    <name evidence="1" type="ORF">HMPREF0766_13821</name>
</gene>
<evidence type="ECO:0000313" key="2">
    <source>
        <dbReference type="Proteomes" id="UP000006258"/>
    </source>
</evidence>
<accession>D7VS67</accession>
<dbReference type="EMBL" id="ACHA02000012">
    <property type="protein sequence ID" value="EFK56618.1"/>
    <property type="molecule type" value="Genomic_DNA"/>
</dbReference>
<dbReference type="AlphaFoldDB" id="D7VS67"/>
<sequence length="48" mass="5799">MPYKAENLKSLNVIINSVKHKNTFLGWKQEKTRAKITFNKMKRRYTRS</sequence>
<protein>
    <submittedName>
        <fullName evidence="1">Uncharacterized protein</fullName>
    </submittedName>
</protein>
<organism evidence="1 2">
    <name type="scientific">Sphingobacterium spiritivorum ATCC 33861</name>
    <dbReference type="NCBI Taxonomy" id="525373"/>
    <lineage>
        <taxon>Bacteria</taxon>
        <taxon>Pseudomonadati</taxon>
        <taxon>Bacteroidota</taxon>
        <taxon>Sphingobacteriia</taxon>
        <taxon>Sphingobacteriales</taxon>
        <taxon>Sphingobacteriaceae</taxon>
        <taxon>Sphingobacterium</taxon>
    </lineage>
</organism>